<reference evidence="3" key="2">
    <citation type="submission" date="2006-09" db="EMBL/GenBank/DDBJ databases">
        <title>The genome sequence of Plasmodium falciparum Dd2.</title>
        <authorList>
            <consortium name="The Broad Institute Genome Sequencing Platform"/>
            <person name="Birren B."/>
            <person name="Lander E."/>
            <person name="Galagan J."/>
            <person name="Nusbaum C."/>
            <person name="Devon K."/>
            <person name="Henn M."/>
            <person name="Jaffe D."/>
            <person name="Butler J."/>
            <person name="Alvarez P."/>
            <person name="Gnerre S."/>
            <person name="Grabherr M."/>
            <person name="Kleber M."/>
            <person name="Mauceli E."/>
            <person name="Brockman W."/>
            <person name="MacCallum I.A."/>
            <person name="Rounsley S."/>
            <person name="Young S."/>
            <person name="LaButti K."/>
            <person name="Pushparaj V."/>
            <person name="DeCaprio D."/>
            <person name="Crawford M."/>
            <person name="Koehrsen M."/>
            <person name="Engels R."/>
            <person name="Montgomery P."/>
            <person name="Pearson M."/>
            <person name="Howarth C."/>
            <person name="Larson L."/>
            <person name="Luoma S."/>
            <person name="White J."/>
            <person name="Kodira C."/>
            <person name="Zeng Q."/>
            <person name="O'Leary S."/>
            <person name="Yandava C."/>
            <person name="Alvarado L."/>
            <person name="Wirth D."/>
            <person name="Volkman S."/>
            <person name="Hartl D."/>
        </authorList>
    </citation>
    <scope>NUCLEOTIDE SEQUENCE [LARGE SCALE GENOMIC DNA]</scope>
</reference>
<evidence type="ECO:0000313" key="2">
    <source>
        <dbReference type="EMBL" id="KOB86077.1"/>
    </source>
</evidence>
<evidence type="ECO:0000313" key="3">
    <source>
        <dbReference type="Proteomes" id="UP000054282"/>
    </source>
</evidence>
<gene>
    <name evidence="2" type="ORF">PFDG_01548</name>
</gene>
<evidence type="ECO:0000256" key="1">
    <source>
        <dbReference type="SAM" id="Coils"/>
    </source>
</evidence>
<keyword evidence="1" id="KW-0175">Coiled coil</keyword>
<proteinExistence type="predicted"/>
<sequence length="455" mass="54510">MKNQNTDKLTNLKDLVPFYKKDNEKLNENTEDIVYSVKKKFNCIKEIGESTFNKYEHTRKNLELLNRELKLNKISLGHQKNEYEEIKIKNEEILNKFENLKHSKCTYQIMLQRIKKEKKLLYFYLNSLERTVASLKNNEKQLHNNIQKITSDNKNLKKSIEEKKVDIIKAKNKNEEILKYMNVNKEHSNILRIRREMINEYKTNKLNDSNIALMIEEKKKYKKLLIYYLLYNNYLKLSASNIFENASSIYATISKLREATGVTDIYDINQKFMDIENKKNLLQKEEELSQKRLEDAIQEYQALNNEILNTFSEDKNILKKKIQNEKEKISDDIYESYKLVFASERELEDINIKLDKIKKFLEKQNSYFHSINMEEKMEFHSNEDMLQYIKNLKGVVETLMKITQQNRENGNISRSYKSLEFLEIMNLYRNVDFHKNMCRVDDTQELENTIKMGTS</sequence>
<dbReference type="AlphaFoldDB" id="A0A0L7LZR5"/>
<dbReference type="OrthoDB" id="391179at2759"/>
<feature type="coiled-coil region" evidence="1">
    <location>
        <begin position="279"/>
        <end position="328"/>
    </location>
</feature>
<accession>A0A0L7LZR5</accession>
<dbReference type="OMA" id="KYTYQIM"/>
<evidence type="ECO:0008006" key="4">
    <source>
        <dbReference type="Google" id="ProtNLM"/>
    </source>
</evidence>
<name>A0A0L7LZR5_PLAF4</name>
<reference evidence="3" key="1">
    <citation type="submission" date="2006-09" db="EMBL/GenBank/DDBJ databases">
        <title>Annotation of Plasmodium falciparum Dd2.</title>
        <authorList>
            <consortium name="The Broad Institute Genome Sequencing Platform"/>
            <person name="Volkman S.K."/>
            <person name="Neafsey D.E."/>
            <person name="Dash A.P."/>
            <person name="Chitnis C.E."/>
            <person name="Hartl D.L."/>
            <person name="Young S.K."/>
            <person name="Zeng Q."/>
            <person name="Koehrsen M."/>
            <person name="Alvarado L."/>
            <person name="Berlin A."/>
            <person name="Borenstein D."/>
            <person name="Chapman S.B."/>
            <person name="Chen Z."/>
            <person name="Engels R."/>
            <person name="Freedman E."/>
            <person name="Gellesch M."/>
            <person name="Goldberg J."/>
            <person name="Griggs A."/>
            <person name="Gujja S."/>
            <person name="Heilman E.R."/>
            <person name="Heiman D.I."/>
            <person name="Howarth C."/>
            <person name="Jen D."/>
            <person name="Larson L."/>
            <person name="Mehta T."/>
            <person name="Neiman D."/>
            <person name="Park D."/>
            <person name="Pearson M."/>
            <person name="Roberts A."/>
            <person name="Saif S."/>
            <person name="Shea T."/>
            <person name="Shenoy N."/>
            <person name="Sisk P."/>
            <person name="Stolte C."/>
            <person name="Sykes S."/>
            <person name="Walk T."/>
            <person name="White J."/>
            <person name="Yandava C."/>
            <person name="Haas B."/>
            <person name="Henn M.R."/>
            <person name="Nusbaum C."/>
            <person name="Birren B."/>
        </authorList>
    </citation>
    <scope>NUCLEOTIDE SEQUENCE [LARGE SCALE GENOMIC DNA]</scope>
</reference>
<protein>
    <recommendedName>
        <fullName evidence="4">Protein SOC3</fullName>
    </recommendedName>
</protein>
<dbReference type="KEGG" id="pfd:PFDG_01548"/>
<organism evidence="2 3">
    <name type="scientific">Plasmodium falciparum (isolate Dd2)</name>
    <dbReference type="NCBI Taxonomy" id="57267"/>
    <lineage>
        <taxon>Eukaryota</taxon>
        <taxon>Sar</taxon>
        <taxon>Alveolata</taxon>
        <taxon>Apicomplexa</taxon>
        <taxon>Aconoidasida</taxon>
        <taxon>Haemosporida</taxon>
        <taxon>Plasmodiidae</taxon>
        <taxon>Plasmodium</taxon>
        <taxon>Plasmodium (Laverania)</taxon>
    </lineage>
</organism>
<dbReference type="EMBL" id="DS016231">
    <property type="protein sequence ID" value="KOB86077.1"/>
    <property type="molecule type" value="Genomic_DNA"/>
</dbReference>
<feature type="coiled-coil region" evidence="1">
    <location>
        <begin position="9"/>
        <end position="173"/>
    </location>
</feature>
<dbReference type="Proteomes" id="UP000054282">
    <property type="component" value="Unassembled WGS sequence"/>
</dbReference>